<dbReference type="Pfam" id="PF12802">
    <property type="entry name" value="MarR_2"/>
    <property type="match status" value="1"/>
</dbReference>
<dbReference type="InterPro" id="IPR052526">
    <property type="entry name" value="HTH-type_Bedaq_tolerance"/>
</dbReference>
<organism evidence="2 3">
    <name type="scientific">Diaminobutyricimonas aerilata</name>
    <dbReference type="NCBI Taxonomy" id="1162967"/>
    <lineage>
        <taxon>Bacteria</taxon>
        <taxon>Bacillati</taxon>
        <taxon>Actinomycetota</taxon>
        <taxon>Actinomycetes</taxon>
        <taxon>Micrococcales</taxon>
        <taxon>Microbacteriaceae</taxon>
        <taxon>Diaminobutyricimonas</taxon>
    </lineage>
</organism>
<dbReference type="InterPro" id="IPR036388">
    <property type="entry name" value="WH-like_DNA-bd_sf"/>
</dbReference>
<accession>A0A2M9CM54</accession>
<dbReference type="GO" id="GO:0003677">
    <property type="term" value="F:DNA binding"/>
    <property type="evidence" value="ECO:0007669"/>
    <property type="project" value="UniProtKB-KW"/>
</dbReference>
<proteinExistence type="predicted"/>
<sequence>MNSFDSISTLTPEELERAERLRNAVGVAVRAVRAAPHPLPQGQIETLGFLVRDGEHSIAALARRRGVRHQSMSSAVAELEAGGLVERRPDPADARGLLIAATDAGVAAIEEERRLRAGTIALAIREALDEREREVLDRLPGLLERIAAAVTARDADAATQAD</sequence>
<dbReference type="EMBL" id="PGFF01000001">
    <property type="protein sequence ID" value="PJJ72981.1"/>
    <property type="molecule type" value="Genomic_DNA"/>
</dbReference>
<dbReference type="PANTHER" id="PTHR39515:SF2">
    <property type="entry name" value="HTH-TYPE TRANSCRIPTIONAL REGULATOR RV0880"/>
    <property type="match status" value="1"/>
</dbReference>
<name>A0A2M9CM54_9MICO</name>
<dbReference type="PANTHER" id="PTHR39515">
    <property type="entry name" value="CONSERVED PROTEIN"/>
    <property type="match status" value="1"/>
</dbReference>
<dbReference type="InterPro" id="IPR000835">
    <property type="entry name" value="HTH_MarR-typ"/>
</dbReference>
<dbReference type="OrthoDB" id="5022690at2"/>
<dbReference type="RefSeq" id="WP_100365117.1">
    <property type="nucleotide sequence ID" value="NZ_PGFF01000001.1"/>
</dbReference>
<keyword evidence="2" id="KW-0238">DNA-binding</keyword>
<evidence type="ECO:0000259" key="1">
    <source>
        <dbReference type="PROSITE" id="PS50995"/>
    </source>
</evidence>
<dbReference type="GO" id="GO:0003700">
    <property type="term" value="F:DNA-binding transcription factor activity"/>
    <property type="evidence" value="ECO:0007669"/>
    <property type="project" value="InterPro"/>
</dbReference>
<keyword evidence="3" id="KW-1185">Reference proteome</keyword>
<protein>
    <submittedName>
        <fullName evidence="2">DNA-binding MarR family transcriptional regulator</fullName>
    </submittedName>
</protein>
<dbReference type="AlphaFoldDB" id="A0A2M9CM54"/>
<reference evidence="2 3" key="1">
    <citation type="submission" date="2017-11" db="EMBL/GenBank/DDBJ databases">
        <title>Genomic Encyclopedia of Archaeal and Bacterial Type Strains, Phase II (KMG-II): From Individual Species to Whole Genera.</title>
        <authorList>
            <person name="Goeker M."/>
        </authorList>
    </citation>
    <scope>NUCLEOTIDE SEQUENCE [LARGE SCALE GENOMIC DNA]</scope>
    <source>
        <strain evidence="2 3">DSM 27393</strain>
    </source>
</reference>
<dbReference type="Gene3D" id="1.10.10.10">
    <property type="entry name" value="Winged helix-like DNA-binding domain superfamily/Winged helix DNA-binding domain"/>
    <property type="match status" value="1"/>
</dbReference>
<dbReference type="SUPFAM" id="SSF46785">
    <property type="entry name" value="Winged helix' DNA-binding domain"/>
    <property type="match status" value="1"/>
</dbReference>
<feature type="domain" description="HTH marR-type" evidence="1">
    <location>
        <begin position="8"/>
        <end position="148"/>
    </location>
</feature>
<gene>
    <name evidence="2" type="ORF">CLV46_2561</name>
</gene>
<evidence type="ECO:0000313" key="2">
    <source>
        <dbReference type="EMBL" id="PJJ72981.1"/>
    </source>
</evidence>
<dbReference type="PROSITE" id="PS50995">
    <property type="entry name" value="HTH_MARR_2"/>
    <property type="match status" value="1"/>
</dbReference>
<dbReference type="Proteomes" id="UP000228758">
    <property type="component" value="Unassembled WGS sequence"/>
</dbReference>
<dbReference type="SMART" id="SM00347">
    <property type="entry name" value="HTH_MARR"/>
    <property type="match status" value="1"/>
</dbReference>
<dbReference type="InterPro" id="IPR036390">
    <property type="entry name" value="WH_DNA-bd_sf"/>
</dbReference>
<evidence type="ECO:0000313" key="3">
    <source>
        <dbReference type="Proteomes" id="UP000228758"/>
    </source>
</evidence>
<comment type="caution">
    <text evidence="2">The sequence shown here is derived from an EMBL/GenBank/DDBJ whole genome shotgun (WGS) entry which is preliminary data.</text>
</comment>